<evidence type="ECO:0000313" key="3">
    <source>
        <dbReference type="Proteomes" id="UP001055732"/>
    </source>
</evidence>
<feature type="transmembrane region" description="Helical" evidence="1">
    <location>
        <begin position="100"/>
        <end position="120"/>
    </location>
</feature>
<evidence type="ECO:0000313" key="2">
    <source>
        <dbReference type="EMBL" id="USS40490.1"/>
    </source>
</evidence>
<feature type="transmembrane region" description="Helical" evidence="1">
    <location>
        <begin position="290"/>
        <end position="310"/>
    </location>
</feature>
<proteinExistence type="predicted"/>
<reference evidence="2" key="1">
    <citation type="journal article" date="1998" name="Int. J. Syst. Bacteriol. 48 Pt">
        <title>Thermococcus guaymasensis sp. nov. and Thermococcus aggregans sp. nov., two novel thermophilic archaea isolated from the Guaymas Basin hydrothermal vent site.</title>
        <authorList>
            <person name="Canganella F."/>
            <person name="Jones W.J."/>
            <person name="Gambacorta A."/>
            <person name="Antranikian G."/>
        </authorList>
    </citation>
    <scope>NUCLEOTIDE SEQUENCE</scope>
    <source>
        <strain evidence="2">TY</strain>
    </source>
</reference>
<dbReference type="Proteomes" id="UP001055732">
    <property type="component" value="Chromosome"/>
</dbReference>
<feature type="transmembrane region" description="Helical" evidence="1">
    <location>
        <begin position="126"/>
        <end position="144"/>
    </location>
</feature>
<feature type="transmembrane region" description="Helical" evidence="1">
    <location>
        <begin position="195"/>
        <end position="216"/>
    </location>
</feature>
<keyword evidence="1" id="KW-0812">Transmembrane</keyword>
<protein>
    <submittedName>
        <fullName evidence="2">DUF979 domain-containing protein</fullName>
    </submittedName>
</protein>
<feature type="transmembrane region" description="Helical" evidence="1">
    <location>
        <begin position="38"/>
        <end position="56"/>
    </location>
</feature>
<dbReference type="EMBL" id="CP099582">
    <property type="protein sequence ID" value="USS40490.1"/>
    <property type="molecule type" value="Genomic_DNA"/>
</dbReference>
<sequence>MIKELLASKSTLEYFYILTGIILWFYAYMTLKDEKHEARIGTAIFWFVLGLIFVGGKWLPPVVSGALVVLIALLAGLEKIGKGTYFSTTLEFQQKRREELGNKLLIPIVLISGTAIAFALAKLHPLVGLGVGSVLALIATKFYAPKDSFAHILDSGRETSDRLGWALVLPPYLAALGALFNKAGVGEIVSELVKAIFPVGTPLGAIVAYAFGMAIFTIIMGNAFAAFAVITSGIGVPLLIKAYGVDPAVATALAMTAGYCGTLTTPMAANFNIVPVALLDIKDKYKVIKVQIPMAIVLWVTHIILMYVLLF</sequence>
<feature type="transmembrane region" description="Helical" evidence="1">
    <location>
        <begin position="165"/>
        <end position="183"/>
    </location>
</feature>
<feature type="transmembrane region" description="Helical" evidence="1">
    <location>
        <begin position="14"/>
        <end position="31"/>
    </location>
</feature>
<keyword evidence="1" id="KW-0472">Membrane</keyword>
<dbReference type="InterPro" id="IPR009323">
    <property type="entry name" value="DUF979"/>
</dbReference>
<dbReference type="Pfam" id="PF06166">
    <property type="entry name" value="DUF979"/>
    <property type="match status" value="1"/>
</dbReference>
<organism evidence="2 3">
    <name type="scientific">Thermococcus aggregans</name>
    <dbReference type="NCBI Taxonomy" id="110163"/>
    <lineage>
        <taxon>Archaea</taxon>
        <taxon>Methanobacteriati</taxon>
        <taxon>Methanobacteriota</taxon>
        <taxon>Thermococci</taxon>
        <taxon>Thermococcales</taxon>
        <taxon>Thermococcaceae</taxon>
        <taxon>Thermococcus</taxon>
    </lineage>
</organism>
<dbReference type="KEGG" id="tagg:NF865_09340"/>
<name>A0A9E7MX87_THEAG</name>
<dbReference type="AlphaFoldDB" id="A0A9E7MX87"/>
<reference evidence="2" key="2">
    <citation type="submission" date="2022-06" db="EMBL/GenBank/DDBJ databases">
        <authorList>
            <person name="Park Y.-J."/>
        </authorList>
    </citation>
    <scope>NUCLEOTIDE SEQUENCE</scope>
    <source>
        <strain evidence="2">TY</strain>
    </source>
</reference>
<dbReference type="RefSeq" id="WP_253304446.1">
    <property type="nucleotide sequence ID" value="NZ_CP099582.1"/>
</dbReference>
<feature type="transmembrane region" description="Helical" evidence="1">
    <location>
        <begin position="223"/>
        <end position="240"/>
    </location>
</feature>
<keyword evidence="1" id="KW-1133">Transmembrane helix</keyword>
<evidence type="ECO:0000256" key="1">
    <source>
        <dbReference type="SAM" id="Phobius"/>
    </source>
</evidence>
<feature type="transmembrane region" description="Helical" evidence="1">
    <location>
        <begin position="252"/>
        <end position="278"/>
    </location>
</feature>
<keyword evidence="3" id="KW-1185">Reference proteome</keyword>
<accession>A0A9E7MX87</accession>
<gene>
    <name evidence="2" type="ORF">NF865_09340</name>
</gene>